<keyword evidence="4" id="KW-0378">Hydrolase</keyword>
<dbReference type="InterPro" id="IPR050855">
    <property type="entry name" value="NDM-1-like"/>
</dbReference>
<comment type="similarity">
    <text evidence="1">Belongs to the metallo-beta-lactamase superfamily. Class-B beta-lactamase family.</text>
</comment>
<dbReference type="EMBL" id="QWDN01000006">
    <property type="protein sequence ID" value="TEB42953.1"/>
    <property type="molecule type" value="Genomic_DNA"/>
</dbReference>
<evidence type="ECO:0000256" key="2">
    <source>
        <dbReference type="SAM" id="Phobius"/>
    </source>
</evidence>
<keyword evidence="2" id="KW-0472">Membrane</keyword>
<gene>
    <name evidence="4" type="ORF">D0809_16050</name>
</gene>
<dbReference type="GO" id="GO:0017001">
    <property type="term" value="P:antibiotic catabolic process"/>
    <property type="evidence" value="ECO:0007669"/>
    <property type="project" value="UniProtKB-ARBA"/>
</dbReference>
<feature type="domain" description="Metallo-beta-lactamase" evidence="3">
    <location>
        <begin position="103"/>
        <end position="285"/>
    </location>
</feature>
<protein>
    <submittedName>
        <fullName evidence="4">MBL fold metallo-hydrolase</fullName>
    </submittedName>
</protein>
<dbReference type="SMART" id="SM00849">
    <property type="entry name" value="Lactamase_B"/>
    <property type="match status" value="1"/>
</dbReference>
<dbReference type="GO" id="GO:0016787">
    <property type="term" value="F:hydrolase activity"/>
    <property type="evidence" value="ECO:0007669"/>
    <property type="project" value="UniProtKB-KW"/>
</dbReference>
<dbReference type="CDD" id="cd16276">
    <property type="entry name" value="metallo-hydrolase-like_MBL-fold"/>
    <property type="match status" value="1"/>
</dbReference>
<sequence length="387" mass="43208">MLSLNVKACRNFTFNINRLENIQFLKPIPMKTIFPLRTKRSTVFPFLTIAVLFIYNFTAAQINVRTNQSALPTLPNSSLPIDPTKGYLVSEIKDKVYYVTDGIYQMMFIVTSEGVVAVDAPPSIGANILRAIKEVTDLPVKYVLYSHSHPDHIGAASLYPADAQYISSVESANELKKHNEAKNQLPFGVFVGGKPVPAPTKTFKESLTLTVGKRIIKILHTGQTAHSADDLIVFLPKEKIVMAVDIVFPGWVPFEQVAYAQNIDGYLDLHNYLLQLDFDTLVAGHWSKLGNRQDVMDNKNYISDIISGLQEAFAKVDFGSTVAKTDHGNINLLMETYFDAVAKFTSEKVELKWKDKLSGTDVWTYSHARKLLSFVRESGVAMPIANK</sequence>
<proteinExistence type="inferred from homology"/>
<dbReference type="AlphaFoldDB" id="A0A4Y7U936"/>
<evidence type="ECO:0000256" key="1">
    <source>
        <dbReference type="ARBA" id="ARBA00005250"/>
    </source>
</evidence>
<keyword evidence="2" id="KW-1133">Transmembrane helix</keyword>
<name>A0A4Y7U936_9FLAO</name>
<dbReference type="InterPro" id="IPR036866">
    <property type="entry name" value="RibonucZ/Hydroxyglut_hydro"/>
</dbReference>
<dbReference type="Proteomes" id="UP000298340">
    <property type="component" value="Unassembled WGS sequence"/>
</dbReference>
<dbReference type="SUPFAM" id="SSF56281">
    <property type="entry name" value="Metallo-hydrolase/oxidoreductase"/>
    <property type="match status" value="1"/>
</dbReference>
<dbReference type="Gene3D" id="3.60.15.10">
    <property type="entry name" value="Ribonuclease Z/Hydroxyacylglutathione hydrolase-like"/>
    <property type="match status" value="1"/>
</dbReference>
<reference evidence="4 5" key="1">
    <citation type="journal article" date="2018" name="Syst. Appl. Microbiol.">
        <title>Flavobacterium circumlabens sp. nov. and Flavobacterium cupreum sp. nov., two psychrotrophic species isolated from Antarctic environmental samples.</title>
        <authorList>
            <person name="Kralova S."/>
            <person name="Busse H.J."/>
            <person name="Svec P."/>
            <person name="Maslanova I."/>
            <person name="Stankova E."/>
            <person name="Bartak M."/>
            <person name="Sedlacek I."/>
        </authorList>
    </citation>
    <scope>NUCLEOTIDE SEQUENCE [LARGE SCALE GENOMIC DNA]</scope>
    <source>
        <strain evidence="4 5">CCM 8828</strain>
    </source>
</reference>
<dbReference type="Pfam" id="PF00753">
    <property type="entry name" value="Lactamase_B"/>
    <property type="match status" value="1"/>
</dbReference>
<organism evidence="4 5">
    <name type="scientific">Flavobacterium circumlabens</name>
    <dbReference type="NCBI Taxonomy" id="2133765"/>
    <lineage>
        <taxon>Bacteria</taxon>
        <taxon>Pseudomonadati</taxon>
        <taxon>Bacteroidota</taxon>
        <taxon>Flavobacteriia</taxon>
        <taxon>Flavobacteriales</taxon>
        <taxon>Flavobacteriaceae</taxon>
        <taxon>Flavobacterium</taxon>
    </lineage>
</organism>
<dbReference type="PANTHER" id="PTHR42951">
    <property type="entry name" value="METALLO-BETA-LACTAMASE DOMAIN-CONTAINING"/>
    <property type="match status" value="1"/>
</dbReference>
<dbReference type="InterPro" id="IPR001279">
    <property type="entry name" value="Metallo-B-lactamas"/>
</dbReference>
<evidence type="ECO:0000313" key="4">
    <source>
        <dbReference type="EMBL" id="TEB42953.1"/>
    </source>
</evidence>
<evidence type="ECO:0000259" key="3">
    <source>
        <dbReference type="SMART" id="SM00849"/>
    </source>
</evidence>
<evidence type="ECO:0000313" key="5">
    <source>
        <dbReference type="Proteomes" id="UP000298340"/>
    </source>
</evidence>
<comment type="caution">
    <text evidence="4">The sequence shown here is derived from an EMBL/GenBank/DDBJ whole genome shotgun (WGS) entry which is preliminary data.</text>
</comment>
<feature type="transmembrane region" description="Helical" evidence="2">
    <location>
        <begin position="43"/>
        <end position="62"/>
    </location>
</feature>
<accession>A0A4Y7U936</accession>
<dbReference type="PANTHER" id="PTHR42951:SF4">
    <property type="entry name" value="ACYL-COENZYME A THIOESTERASE MBLAC2"/>
    <property type="match status" value="1"/>
</dbReference>
<keyword evidence="2" id="KW-0812">Transmembrane</keyword>